<feature type="transmembrane region" description="Helical" evidence="9">
    <location>
        <begin position="95"/>
        <end position="117"/>
    </location>
</feature>
<evidence type="ECO:0000256" key="3">
    <source>
        <dbReference type="ARBA" id="ARBA00022475"/>
    </source>
</evidence>
<keyword evidence="2" id="KW-0813">Transport</keyword>
<feature type="transmembrane region" description="Helical" evidence="9">
    <location>
        <begin position="137"/>
        <end position="159"/>
    </location>
</feature>
<evidence type="ECO:0000256" key="4">
    <source>
        <dbReference type="ARBA" id="ARBA00022692"/>
    </source>
</evidence>
<feature type="transmembrane region" description="Helical" evidence="9">
    <location>
        <begin position="226"/>
        <end position="252"/>
    </location>
</feature>
<dbReference type="Pfam" id="PF02653">
    <property type="entry name" value="BPD_transp_2"/>
    <property type="match status" value="1"/>
</dbReference>
<keyword evidence="4 9" id="KW-0812">Transmembrane</keyword>
<reference evidence="10 11" key="1">
    <citation type="submission" date="2016-10" db="EMBL/GenBank/DDBJ databases">
        <authorList>
            <person name="de Groot N.N."/>
        </authorList>
    </citation>
    <scope>NUCLEOTIDE SEQUENCE [LARGE SCALE GENOMIC DNA]</scope>
    <source>
        <strain evidence="10 11">CPCC 100156</strain>
    </source>
</reference>
<proteinExistence type="inferred from homology"/>
<dbReference type="PANTHER" id="PTHR11795">
    <property type="entry name" value="BRANCHED-CHAIN AMINO ACID TRANSPORT SYSTEM PERMEASE PROTEIN LIVH"/>
    <property type="match status" value="1"/>
</dbReference>
<evidence type="ECO:0000256" key="2">
    <source>
        <dbReference type="ARBA" id="ARBA00022448"/>
    </source>
</evidence>
<accession>A0A1G7CLA5</accession>
<evidence type="ECO:0000256" key="1">
    <source>
        <dbReference type="ARBA" id="ARBA00004651"/>
    </source>
</evidence>
<keyword evidence="3" id="KW-1003">Cell membrane</keyword>
<feature type="transmembrane region" description="Helical" evidence="9">
    <location>
        <begin position="35"/>
        <end position="54"/>
    </location>
</feature>
<evidence type="ECO:0000256" key="8">
    <source>
        <dbReference type="ARBA" id="ARBA00037998"/>
    </source>
</evidence>
<gene>
    <name evidence="10" type="ORF">SAMN04487779_103322</name>
</gene>
<keyword evidence="5" id="KW-0029">Amino-acid transport</keyword>
<evidence type="ECO:0000313" key="11">
    <source>
        <dbReference type="Proteomes" id="UP000198925"/>
    </source>
</evidence>
<dbReference type="AlphaFoldDB" id="A0A1G7CLA5"/>
<dbReference type="InterPro" id="IPR052157">
    <property type="entry name" value="BCAA_transport_permease"/>
</dbReference>
<protein>
    <submittedName>
        <fullName evidence="10">Amino acid/amide ABC transporter membrane protein 1, HAAT family</fullName>
    </submittedName>
</protein>
<keyword evidence="11" id="KW-1185">Reference proteome</keyword>
<evidence type="ECO:0000256" key="6">
    <source>
        <dbReference type="ARBA" id="ARBA00022989"/>
    </source>
</evidence>
<keyword evidence="7 9" id="KW-0472">Membrane</keyword>
<evidence type="ECO:0000256" key="7">
    <source>
        <dbReference type="ARBA" id="ARBA00023136"/>
    </source>
</evidence>
<evidence type="ECO:0000256" key="9">
    <source>
        <dbReference type="SAM" id="Phobius"/>
    </source>
</evidence>
<evidence type="ECO:0000256" key="5">
    <source>
        <dbReference type="ARBA" id="ARBA00022970"/>
    </source>
</evidence>
<keyword evidence="6 9" id="KW-1133">Transmembrane helix</keyword>
<dbReference type="GO" id="GO:0022857">
    <property type="term" value="F:transmembrane transporter activity"/>
    <property type="evidence" value="ECO:0007669"/>
    <property type="project" value="InterPro"/>
</dbReference>
<comment type="similarity">
    <text evidence="8">Belongs to the binding-protein-dependent transport system permease family. LivHM subfamily.</text>
</comment>
<dbReference type="EMBL" id="FMZX01000033">
    <property type="protein sequence ID" value="SDE40194.1"/>
    <property type="molecule type" value="Genomic_DNA"/>
</dbReference>
<dbReference type="RefSeq" id="WP_090665116.1">
    <property type="nucleotide sequence ID" value="NZ_FMZX01000033.1"/>
</dbReference>
<organism evidence="10 11">
    <name type="scientific">Belnapia rosea</name>
    <dbReference type="NCBI Taxonomy" id="938405"/>
    <lineage>
        <taxon>Bacteria</taxon>
        <taxon>Pseudomonadati</taxon>
        <taxon>Pseudomonadota</taxon>
        <taxon>Alphaproteobacteria</taxon>
        <taxon>Acetobacterales</taxon>
        <taxon>Roseomonadaceae</taxon>
        <taxon>Belnapia</taxon>
    </lineage>
</organism>
<dbReference type="Proteomes" id="UP000198925">
    <property type="component" value="Unassembled WGS sequence"/>
</dbReference>
<comment type="subcellular location">
    <subcellularLocation>
        <location evidence="1">Cell membrane</location>
        <topology evidence="1">Multi-pass membrane protein</topology>
    </subcellularLocation>
</comment>
<dbReference type="CDD" id="cd06582">
    <property type="entry name" value="TM_PBP1_LivH_like"/>
    <property type="match status" value="1"/>
</dbReference>
<dbReference type="InterPro" id="IPR001851">
    <property type="entry name" value="ABC_transp_permease"/>
</dbReference>
<dbReference type="GO" id="GO:0005886">
    <property type="term" value="C:plasma membrane"/>
    <property type="evidence" value="ECO:0007669"/>
    <property type="project" value="UniProtKB-SubCell"/>
</dbReference>
<dbReference type="GO" id="GO:0006865">
    <property type="term" value="P:amino acid transport"/>
    <property type="evidence" value="ECO:0007669"/>
    <property type="project" value="UniProtKB-KW"/>
</dbReference>
<feature type="transmembrane region" description="Helical" evidence="9">
    <location>
        <begin position="6"/>
        <end position="28"/>
    </location>
</feature>
<sequence length="296" mass="30673">MDDFFFSLLLAGISVGAVYALIALGLNLTFWTTKTLNFGQGSLMMLCAMLTVFISSQGLAITLAVVGSLAVVAALGVFIERWTVRPALESSGGSMGWVVSTLGFGIFLQGMAAKYFGSQAVAFPDVVFTAQDFVTVFGQYISLQYLVVLAVAVALILAFELFIRRTVWGQAVHAVSLDPELALVQGIPVRRLILGSFMLSSILAGVAGVLIAQIGGTVDPAFGFDLVLLGFVAAVLGGMGSSLGALAGGLLVGVISKLVGGYVSTAAEHGIAFALLMLALAVRPQGLFGRPEVSKA</sequence>
<name>A0A1G7CLA5_9PROT</name>
<feature type="transmembrane region" description="Helical" evidence="9">
    <location>
        <begin position="259"/>
        <end position="282"/>
    </location>
</feature>
<feature type="transmembrane region" description="Helical" evidence="9">
    <location>
        <begin position="192"/>
        <end position="214"/>
    </location>
</feature>
<feature type="transmembrane region" description="Helical" evidence="9">
    <location>
        <begin position="60"/>
        <end position="83"/>
    </location>
</feature>
<dbReference type="PANTHER" id="PTHR11795:SF450">
    <property type="entry name" value="ABC TRANSPORTER PERMEASE PROTEIN"/>
    <property type="match status" value="1"/>
</dbReference>
<evidence type="ECO:0000313" key="10">
    <source>
        <dbReference type="EMBL" id="SDE40194.1"/>
    </source>
</evidence>